<reference evidence="1 2" key="1">
    <citation type="journal article" date="2016" name="Nat. Commun.">
        <title>Thousands of microbial genomes shed light on interconnected biogeochemical processes in an aquifer system.</title>
        <authorList>
            <person name="Anantharaman K."/>
            <person name="Brown C.T."/>
            <person name="Hug L.A."/>
            <person name="Sharon I."/>
            <person name="Castelle C.J."/>
            <person name="Probst A.J."/>
            <person name="Thomas B.C."/>
            <person name="Singh A."/>
            <person name="Wilkins M.J."/>
            <person name="Karaoz U."/>
            <person name="Brodie E.L."/>
            <person name="Williams K.H."/>
            <person name="Hubbard S.S."/>
            <person name="Banfield J.F."/>
        </authorList>
    </citation>
    <scope>NUCLEOTIDE SEQUENCE [LARGE SCALE GENOMIC DNA]</scope>
</reference>
<dbReference type="AlphaFoldDB" id="A0A1F5ZSN8"/>
<evidence type="ECO:0000313" key="1">
    <source>
        <dbReference type="EMBL" id="OGG15490.1"/>
    </source>
</evidence>
<sequence length="95" mass="10950">MNTTVLQIPMSKDLRTQAEKEAEKQGFFSLQEVVRVLLNRFSAGHLFVTFKEPAVTLSPKNAKRYEKMSKDVRTGKVKTKSFTNVEDMMAYLHDH</sequence>
<gene>
    <name evidence="1" type="ORF">A3D77_06610</name>
</gene>
<organism evidence="1 2">
    <name type="scientific">Candidatus Gottesmanbacteria bacterium RIFCSPHIGHO2_02_FULL_39_11</name>
    <dbReference type="NCBI Taxonomy" id="1798382"/>
    <lineage>
        <taxon>Bacteria</taxon>
        <taxon>Candidatus Gottesmaniibacteriota</taxon>
    </lineage>
</organism>
<dbReference type="STRING" id="1798382.A3D77_06610"/>
<proteinExistence type="predicted"/>
<protein>
    <submittedName>
        <fullName evidence="1">Uncharacterized protein</fullName>
    </submittedName>
</protein>
<dbReference type="EMBL" id="MFJL01000024">
    <property type="protein sequence ID" value="OGG15490.1"/>
    <property type="molecule type" value="Genomic_DNA"/>
</dbReference>
<name>A0A1F5ZSN8_9BACT</name>
<comment type="caution">
    <text evidence="1">The sequence shown here is derived from an EMBL/GenBank/DDBJ whole genome shotgun (WGS) entry which is preliminary data.</text>
</comment>
<accession>A0A1F5ZSN8</accession>
<dbReference type="Proteomes" id="UP000176923">
    <property type="component" value="Unassembled WGS sequence"/>
</dbReference>
<evidence type="ECO:0000313" key="2">
    <source>
        <dbReference type="Proteomes" id="UP000176923"/>
    </source>
</evidence>